<accession>A0AAP0J4F9</accession>
<comment type="caution">
    <text evidence="1">The sequence shown here is derived from an EMBL/GenBank/DDBJ whole genome shotgun (WGS) entry which is preliminary data.</text>
</comment>
<evidence type="ECO:0000313" key="1">
    <source>
        <dbReference type="EMBL" id="KAK9126228.1"/>
    </source>
</evidence>
<protein>
    <submittedName>
        <fullName evidence="1">Uncharacterized protein</fullName>
    </submittedName>
</protein>
<sequence length="66" mass="7343">MPTSFRLIMGTIFFSLDGVMLRPKYNISKEDGIKPTEKVLKENENILEVSRNDPVKGNDVACGGND</sequence>
<evidence type="ECO:0000313" key="2">
    <source>
        <dbReference type="Proteomes" id="UP001419268"/>
    </source>
</evidence>
<gene>
    <name evidence="1" type="ORF">Scep_015074</name>
</gene>
<dbReference type="AlphaFoldDB" id="A0AAP0J4F9"/>
<keyword evidence="2" id="KW-1185">Reference proteome</keyword>
<dbReference type="EMBL" id="JBBNAG010000006">
    <property type="protein sequence ID" value="KAK9126228.1"/>
    <property type="molecule type" value="Genomic_DNA"/>
</dbReference>
<organism evidence="1 2">
    <name type="scientific">Stephania cephalantha</name>
    <dbReference type="NCBI Taxonomy" id="152367"/>
    <lineage>
        <taxon>Eukaryota</taxon>
        <taxon>Viridiplantae</taxon>
        <taxon>Streptophyta</taxon>
        <taxon>Embryophyta</taxon>
        <taxon>Tracheophyta</taxon>
        <taxon>Spermatophyta</taxon>
        <taxon>Magnoliopsida</taxon>
        <taxon>Ranunculales</taxon>
        <taxon>Menispermaceae</taxon>
        <taxon>Menispermoideae</taxon>
        <taxon>Cissampelideae</taxon>
        <taxon>Stephania</taxon>
    </lineage>
</organism>
<dbReference type="Proteomes" id="UP001419268">
    <property type="component" value="Unassembled WGS sequence"/>
</dbReference>
<name>A0AAP0J4F9_9MAGN</name>
<proteinExistence type="predicted"/>
<reference evidence="1 2" key="1">
    <citation type="submission" date="2024-01" db="EMBL/GenBank/DDBJ databases">
        <title>Genome assemblies of Stephania.</title>
        <authorList>
            <person name="Yang L."/>
        </authorList>
    </citation>
    <scope>NUCLEOTIDE SEQUENCE [LARGE SCALE GENOMIC DNA]</scope>
    <source>
        <strain evidence="1">JXDWG</strain>
        <tissue evidence="1">Leaf</tissue>
    </source>
</reference>